<sequence length="158" mass="17901">MAKYDIEKFNGKKDFVLWRLKMCAFLVQQGYEDAMGGEKKDLLDKTHNAIILCLGGKVLREVFKEKSIASLWLKLENPRMTKLLTNCMQTGASIEDHMDEFSYDNLVDTLVYGMVSLALKDVQAALTLEQLSKKSNIKNSDTAEGLTVRGCKKNERTK</sequence>
<protein>
    <recommendedName>
        <fullName evidence="3">Retrovirus-related Pol polyprotein from transposon TNT 1-94</fullName>
    </recommendedName>
</protein>
<dbReference type="Proteomes" id="UP000257109">
    <property type="component" value="Unassembled WGS sequence"/>
</dbReference>
<feature type="non-terminal residue" evidence="1">
    <location>
        <position position="1"/>
    </location>
</feature>
<evidence type="ECO:0008006" key="3">
    <source>
        <dbReference type="Google" id="ProtNLM"/>
    </source>
</evidence>
<dbReference type="OrthoDB" id="1092270at2759"/>
<evidence type="ECO:0000313" key="1">
    <source>
        <dbReference type="EMBL" id="RDX65293.1"/>
    </source>
</evidence>
<proteinExistence type="predicted"/>
<reference evidence="1" key="1">
    <citation type="submission" date="2018-05" db="EMBL/GenBank/DDBJ databases">
        <title>Draft genome of Mucuna pruriens seed.</title>
        <authorList>
            <person name="Nnadi N.E."/>
            <person name="Vos R."/>
            <person name="Hasami M.H."/>
            <person name="Devisetty U.K."/>
            <person name="Aguiy J.C."/>
        </authorList>
    </citation>
    <scope>NUCLEOTIDE SEQUENCE [LARGE SCALE GENOMIC DNA]</scope>
    <source>
        <strain evidence="1">JCA_2017</strain>
    </source>
</reference>
<gene>
    <name evidence="1" type="ORF">CR513_56055</name>
</gene>
<dbReference type="EMBL" id="QJKJ01013984">
    <property type="protein sequence ID" value="RDX65293.1"/>
    <property type="molecule type" value="Genomic_DNA"/>
</dbReference>
<comment type="caution">
    <text evidence="1">The sequence shown here is derived from an EMBL/GenBank/DDBJ whole genome shotgun (WGS) entry which is preliminary data.</text>
</comment>
<organism evidence="1 2">
    <name type="scientific">Mucuna pruriens</name>
    <name type="common">Velvet bean</name>
    <name type="synonym">Dolichos pruriens</name>
    <dbReference type="NCBI Taxonomy" id="157652"/>
    <lineage>
        <taxon>Eukaryota</taxon>
        <taxon>Viridiplantae</taxon>
        <taxon>Streptophyta</taxon>
        <taxon>Embryophyta</taxon>
        <taxon>Tracheophyta</taxon>
        <taxon>Spermatophyta</taxon>
        <taxon>Magnoliopsida</taxon>
        <taxon>eudicotyledons</taxon>
        <taxon>Gunneridae</taxon>
        <taxon>Pentapetalae</taxon>
        <taxon>rosids</taxon>
        <taxon>fabids</taxon>
        <taxon>Fabales</taxon>
        <taxon>Fabaceae</taxon>
        <taxon>Papilionoideae</taxon>
        <taxon>50 kb inversion clade</taxon>
        <taxon>NPAAA clade</taxon>
        <taxon>indigoferoid/millettioid clade</taxon>
        <taxon>Phaseoleae</taxon>
        <taxon>Mucuna</taxon>
    </lineage>
</organism>
<accession>A0A371EGW3</accession>
<evidence type="ECO:0000313" key="2">
    <source>
        <dbReference type="Proteomes" id="UP000257109"/>
    </source>
</evidence>
<name>A0A371EGW3_MUCPR</name>
<dbReference type="AlphaFoldDB" id="A0A371EGW3"/>
<keyword evidence="2" id="KW-1185">Reference proteome</keyword>